<evidence type="ECO:0000313" key="3">
    <source>
        <dbReference type="Proteomes" id="UP000007832"/>
    </source>
</evidence>
<reference evidence="2 3" key="1">
    <citation type="submission" date="2011-07" db="EMBL/GenBank/DDBJ databases">
        <title>Genome Sequence of Propionibacterium acnes SK182B-JCVI.</title>
        <authorList>
            <person name="Durkin A.S."/>
            <person name="Madupu R."/>
            <person name="Hostetler J."/>
            <person name="Radune D."/>
            <person name="Torralba M."/>
            <person name="Methe B."/>
            <person name="Sutton G."/>
            <person name="Strausberg R.L."/>
            <person name="Nelson K.E."/>
        </authorList>
    </citation>
    <scope>NUCLEOTIDE SEQUENCE [LARGE SCALE GENOMIC DNA]</scope>
    <source>
        <strain evidence="2 3">SK182B-JCVI</strain>
    </source>
</reference>
<dbReference type="EMBL" id="AFUN01000037">
    <property type="protein sequence ID" value="EGR95617.1"/>
    <property type="molecule type" value="Genomic_DNA"/>
</dbReference>
<gene>
    <name evidence="2" type="ORF">HMPREF1162_1101</name>
</gene>
<feature type="compositionally biased region" description="Basic and acidic residues" evidence="1">
    <location>
        <begin position="24"/>
        <end position="38"/>
    </location>
</feature>
<organism evidence="2 3">
    <name type="scientific">[Propionibacterium] namnetense SK182B-JCVI</name>
    <dbReference type="NCBI Taxonomy" id="1051006"/>
    <lineage>
        <taxon>Bacteria</taxon>
        <taxon>Bacillati</taxon>
        <taxon>Actinomycetota</taxon>
        <taxon>Actinomycetes</taxon>
        <taxon>Propionibacteriales</taxon>
        <taxon>Propionibacteriaceae</taxon>
        <taxon>Cutibacterium</taxon>
    </lineage>
</organism>
<feature type="region of interest" description="Disordered" evidence="1">
    <location>
        <begin position="1"/>
        <end position="46"/>
    </location>
</feature>
<sequence length="46" mass="4714">MTDEGLTLGGWAQPASVSTPAARGMEEPGMRLPHDPALRHGGGSTL</sequence>
<dbReference type="Proteomes" id="UP000007832">
    <property type="component" value="Unassembled WGS sequence"/>
</dbReference>
<name>F9NWV2_9ACTN</name>
<dbReference type="AlphaFoldDB" id="F9NWV2"/>
<proteinExistence type="predicted"/>
<accession>F9NWV2</accession>
<evidence type="ECO:0000256" key="1">
    <source>
        <dbReference type="SAM" id="MobiDB-lite"/>
    </source>
</evidence>
<protein>
    <submittedName>
        <fullName evidence="2">Uncharacterized protein</fullName>
    </submittedName>
</protein>
<evidence type="ECO:0000313" key="2">
    <source>
        <dbReference type="EMBL" id="EGR95617.1"/>
    </source>
</evidence>
<comment type="caution">
    <text evidence="2">The sequence shown here is derived from an EMBL/GenBank/DDBJ whole genome shotgun (WGS) entry which is preliminary data.</text>
</comment>